<keyword evidence="2" id="KW-1185">Reference proteome</keyword>
<organism evidence="1 2">
    <name type="scientific">Xylaria bambusicola</name>
    <dbReference type="NCBI Taxonomy" id="326684"/>
    <lineage>
        <taxon>Eukaryota</taxon>
        <taxon>Fungi</taxon>
        <taxon>Dikarya</taxon>
        <taxon>Ascomycota</taxon>
        <taxon>Pezizomycotina</taxon>
        <taxon>Sordariomycetes</taxon>
        <taxon>Xylariomycetidae</taxon>
        <taxon>Xylariales</taxon>
        <taxon>Xylariaceae</taxon>
        <taxon>Xylaria</taxon>
    </lineage>
</organism>
<accession>A0AAN7ZEG6</accession>
<gene>
    <name evidence="1" type="ORF">RRF57_011915</name>
</gene>
<reference evidence="1 2" key="1">
    <citation type="submission" date="2023-10" db="EMBL/GenBank/DDBJ databases">
        <title>Draft genome sequence of Xylaria bambusicola isolate GMP-LS, the root and basal stem rot pathogen of sugarcane in Indonesia.</title>
        <authorList>
            <person name="Selvaraj P."/>
            <person name="Muralishankar V."/>
            <person name="Muruganantham S."/>
            <person name="Sp S."/>
            <person name="Haryani S."/>
            <person name="Lau K.J.X."/>
            <person name="Naqvi N.I."/>
        </authorList>
    </citation>
    <scope>NUCLEOTIDE SEQUENCE [LARGE SCALE GENOMIC DNA]</scope>
    <source>
        <strain evidence="1">GMP-LS</strain>
    </source>
</reference>
<sequence>MTTKVNPGLFARWAMSEGNMIICNVVKEVNFFLLQEQTRGNGMYWGVSPTLVEETSVLIKRFKEVDIGFRP</sequence>
<comment type="caution">
    <text evidence="1">The sequence shown here is derived from an EMBL/GenBank/DDBJ whole genome shotgun (WGS) entry which is preliminary data.</text>
</comment>
<evidence type="ECO:0000313" key="1">
    <source>
        <dbReference type="EMBL" id="KAK5636203.1"/>
    </source>
</evidence>
<evidence type="ECO:0000313" key="2">
    <source>
        <dbReference type="Proteomes" id="UP001305414"/>
    </source>
</evidence>
<name>A0AAN7ZEG6_9PEZI</name>
<protein>
    <submittedName>
        <fullName evidence="1">Uncharacterized protein</fullName>
    </submittedName>
</protein>
<dbReference type="Proteomes" id="UP001305414">
    <property type="component" value="Unassembled WGS sequence"/>
</dbReference>
<dbReference type="EMBL" id="JAWHQM010000064">
    <property type="protein sequence ID" value="KAK5636203.1"/>
    <property type="molecule type" value="Genomic_DNA"/>
</dbReference>
<dbReference type="AlphaFoldDB" id="A0AAN7ZEG6"/>
<proteinExistence type="predicted"/>